<dbReference type="GO" id="GO:0005886">
    <property type="term" value="C:plasma membrane"/>
    <property type="evidence" value="ECO:0007669"/>
    <property type="project" value="TreeGrafter"/>
</dbReference>
<evidence type="ECO:0000313" key="9">
    <source>
        <dbReference type="WBParaSite" id="PSAMB.scaffold12size138133.g176.t1"/>
    </source>
</evidence>
<feature type="domain" description="PIK helical" evidence="7">
    <location>
        <begin position="1093"/>
        <end position="1273"/>
    </location>
</feature>
<dbReference type="SMART" id="SM00145">
    <property type="entry name" value="PI3Ka"/>
    <property type="match status" value="1"/>
</dbReference>
<protein>
    <recommendedName>
        <fullName evidence="2">1-phosphatidylinositol 4-kinase</fullName>
        <ecNumber evidence="2">2.7.1.67</ecNumber>
    </recommendedName>
</protein>
<evidence type="ECO:0000313" key="8">
    <source>
        <dbReference type="Proteomes" id="UP000887566"/>
    </source>
</evidence>
<dbReference type="PANTHER" id="PTHR10048:SF15">
    <property type="entry name" value="PHOSPHATIDYLINOSITOL 4-KINASE ALPHA"/>
    <property type="match status" value="1"/>
</dbReference>
<organism evidence="8 9">
    <name type="scientific">Plectus sambesii</name>
    <dbReference type="NCBI Taxonomy" id="2011161"/>
    <lineage>
        <taxon>Eukaryota</taxon>
        <taxon>Metazoa</taxon>
        <taxon>Ecdysozoa</taxon>
        <taxon>Nematoda</taxon>
        <taxon>Chromadorea</taxon>
        <taxon>Plectida</taxon>
        <taxon>Plectina</taxon>
        <taxon>Plectoidea</taxon>
        <taxon>Plectidae</taxon>
        <taxon>Plectus</taxon>
    </lineage>
</organism>
<evidence type="ECO:0000259" key="7">
    <source>
        <dbReference type="PROSITE" id="PS51545"/>
    </source>
</evidence>
<dbReference type="FunFam" id="1.10.1070.11:FF:000005">
    <property type="entry name" value="Phosphatidylinositol 4-kinase, catalytic, alpha"/>
    <property type="match status" value="1"/>
</dbReference>
<name>A0A914UXQ7_9BILA</name>
<feature type="region of interest" description="Disordered" evidence="5">
    <location>
        <begin position="1093"/>
        <end position="1115"/>
    </location>
</feature>
<proteinExistence type="inferred from homology"/>
<dbReference type="Gene3D" id="1.10.1070.11">
    <property type="entry name" value="Phosphatidylinositol 3-/4-kinase, catalytic domain"/>
    <property type="match status" value="1"/>
</dbReference>
<dbReference type="PANTHER" id="PTHR10048">
    <property type="entry name" value="PHOSPHATIDYLINOSITOL KINASE"/>
    <property type="match status" value="1"/>
</dbReference>
<dbReference type="Proteomes" id="UP000887566">
    <property type="component" value="Unplaced"/>
</dbReference>
<dbReference type="Gene3D" id="1.25.40.70">
    <property type="entry name" value="Phosphatidylinositol 3-kinase, accessory domain (PIK)"/>
    <property type="match status" value="1"/>
</dbReference>
<dbReference type="PROSITE" id="PS00916">
    <property type="entry name" value="PI3_4_KINASE_2"/>
    <property type="match status" value="1"/>
</dbReference>
<dbReference type="InterPro" id="IPR016024">
    <property type="entry name" value="ARM-type_fold"/>
</dbReference>
<dbReference type="GO" id="GO:0046854">
    <property type="term" value="P:phosphatidylinositol phosphate biosynthetic process"/>
    <property type="evidence" value="ECO:0007669"/>
    <property type="project" value="InterPro"/>
</dbReference>
<dbReference type="GO" id="GO:0048015">
    <property type="term" value="P:phosphatidylinositol-mediated signaling"/>
    <property type="evidence" value="ECO:0007669"/>
    <property type="project" value="TreeGrafter"/>
</dbReference>
<dbReference type="GO" id="GO:0004430">
    <property type="term" value="F:1-phosphatidylinositol 4-kinase activity"/>
    <property type="evidence" value="ECO:0007669"/>
    <property type="project" value="UniProtKB-EC"/>
</dbReference>
<keyword evidence="4" id="KW-0418">Kinase</keyword>
<dbReference type="InterPro" id="IPR042236">
    <property type="entry name" value="PI3K_accessory_sf"/>
</dbReference>
<dbReference type="Pfam" id="PF00454">
    <property type="entry name" value="PI3_PI4_kinase"/>
    <property type="match status" value="1"/>
</dbReference>
<dbReference type="InterPro" id="IPR036940">
    <property type="entry name" value="PI3/4_kinase_cat_sf"/>
</dbReference>
<sequence length="1698" mass="191058">MDDGFFFKNLHSMAMALAKTKNCPITKLEKFLLVHFPENVDKPDTTLSHNSRMAIICHGIYLLQSNGEHSATIVPLLLDVLTYLHQLQWLDDGGSANKFDRIPIQERFSFCLNTILSDVEQNASNTQKALKSHSSLMFAFRTQLNVSTTGKHILEADFGMNTLPTPENGLAETKMCLFARHGCSFARNTSVNASGDPADSDLDFVLSPKELDALFDTIQKLLQKPLLDVLDIHATDIYPSGLIKRFPYKTISETLLLVSVSLLRDMVLPYSVLRQPVIPERFVKEMHAFVLQLFSSGQAAVQRYRHVSLAVITALTKISENMSGSTEKMNFLIRLLELFVQLGLEGKRIGEKISKATVKASSSAGNLGVLIPIIAALVERMEPLTSVPPRHRNLFRDFWFYCTVMGFAVRDSGLWPDEWYDGVCVIATRSPVLTAQENLRSELIDNAAIRNDSISPAELQELRNSILAELEHPPDVVPLVNKMEFAQCVYLLAVYRLETLRVTHSTRMDAVHCIFKYLEEKSIRKDKGGMWQCLMAVSHRVFSAYVLAAERRTNDASLERELESHVQFLLVQFNHILKEVRRCADRCLTTLVDRFPHLLWSGTVLSTALEILQLLTTTLQLDANRETPKLRPNGLIWEITLLDNYEDRVTVVRDFSARCQQILQEAIKWAPGTTQSHLQEFVSRLNTGDLKQMKKHAGLALTIDSILKSKIVSPNGMEEDRAAGEYISSLHTRSYFLGEVKGMLATLSDDRANPEALLSERLQADLRRVSKLTDDLEAIRIVLMRICALFILQKEFNRQLLHAIIWAPLEHFTEVTMELSIMCWEWLLAARKDVQIQFLQEISSAWTVAVQLKLGIFRPDPPVISPLAAREGVRMAPNPPFLKPHKAWIRFLSERIEVAKYSSQDQLEMFQIMFLQTLPLAVGANPYSPPVDGIFPGAFGAGQSGVSPTATMSRNIEAVGVRFRLLACVLSMIQGEAVPVGVAKNVLRQRVYAVALDYFTVVPQCPTQSASDLREDIAGLVKFWQTVHADRKYMNKEMFVSPDAELAFSSSTAEHSYAIPSDFRYSTSTRASAQTWHAAASASNWANTVSMLAHQSKATPNRTASSIDATNRNNKANEISMEHQLKAYLRRRNLILALVGNEVERLSAWLNPQGNMEPGESSLAHMLTWASVPPVTALSFFGPRQFPTHPISAQYAVRVLKEYPPDALLFYIPQLVQAIRHDTMGYATEFIIWAAKKSQLLAHQLLWNMQTNLYTDEESKVKDPALFDQLSYLINKILSQLTGPAKLFYEREFDFFRRITDVSAQIKPYPKGQARKEACLQALSEIELQNGCYLPSNPEAVIIDIDYSSGTPMQSAAKAPFLARFKVKRCGVRELEHLGMQEKPSVEKEDTDTNRKLTRSEFTDVYWQAAIFKVGDDVRQDMLALQVMGLMSNIFQSVGLDVYLFPYRVVATGPGCGVIECVPNSKSRDQLGRQTDFGLYEYFVTKYGDETTEAFQTARRNFIRSMAAYSVFSFLLQIKDRHNGNIMIDTEGHMIHIDFGFMFESSPGGNLGFEPDFKLSQEMVAIMGGKIDAPPFRWFVELCVQAYLAVRPYRESFISLVSLMLDTGLPCFRGKTIQQFRARFAPQEFEKGAAKYMASAVRAVVCVLLRPMRPLVVGRGKVGRVLGTTSKTDDASPPADDRLLTRADGQRWMGDSGE</sequence>
<evidence type="ECO:0000256" key="4">
    <source>
        <dbReference type="ARBA" id="ARBA00022777"/>
    </source>
</evidence>
<dbReference type="InterPro" id="IPR001263">
    <property type="entry name" value="PI3K_accessory_dom"/>
</dbReference>
<evidence type="ECO:0000259" key="6">
    <source>
        <dbReference type="PROSITE" id="PS50290"/>
    </source>
</evidence>
<feature type="compositionally biased region" description="Polar residues" evidence="5">
    <location>
        <begin position="1096"/>
        <end position="1115"/>
    </location>
</feature>
<dbReference type="PROSITE" id="PS51545">
    <property type="entry name" value="PIK_HELICAL"/>
    <property type="match status" value="1"/>
</dbReference>
<dbReference type="InterPro" id="IPR015433">
    <property type="entry name" value="PI3/4_kinase"/>
</dbReference>
<dbReference type="WBParaSite" id="PSAMB.scaffold12size138133.g176.t1">
    <property type="protein sequence ID" value="PSAMB.scaffold12size138133.g176.t1"/>
    <property type="gene ID" value="PSAMB.scaffold12size138133.g176"/>
</dbReference>
<evidence type="ECO:0000256" key="1">
    <source>
        <dbReference type="ARBA" id="ARBA00006209"/>
    </source>
</evidence>
<keyword evidence="8" id="KW-1185">Reference proteome</keyword>
<keyword evidence="3" id="KW-0808">Transferase</keyword>
<dbReference type="PROSITE" id="PS00915">
    <property type="entry name" value="PI3_4_KINASE_1"/>
    <property type="match status" value="1"/>
</dbReference>
<evidence type="ECO:0000256" key="5">
    <source>
        <dbReference type="SAM" id="MobiDB-lite"/>
    </source>
</evidence>
<dbReference type="PROSITE" id="PS50290">
    <property type="entry name" value="PI3_4_KINASE_3"/>
    <property type="match status" value="1"/>
</dbReference>
<accession>A0A914UXQ7</accession>
<reference evidence="9" key="1">
    <citation type="submission" date="2022-11" db="UniProtKB">
        <authorList>
            <consortium name="WormBaseParasite"/>
        </authorList>
    </citation>
    <scope>IDENTIFICATION</scope>
</reference>
<dbReference type="Gene3D" id="3.30.1010.10">
    <property type="entry name" value="Phosphatidylinositol 3-kinase Catalytic Subunit, Chain A, domain 4"/>
    <property type="match status" value="1"/>
</dbReference>
<dbReference type="InterPro" id="IPR045495">
    <property type="entry name" value="PI4K_N"/>
</dbReference>
<dbReference type="CDD" id="cd05167">
    <property type="entry name" value="PI4Kc_III_alpha"/>
    <property type="match status" value="1"/>
</dbReference>
<dbReference type="EC" id="2.7.1.67" evidence="2"/>
<dbReference type="SMART" id="SM00146">
    <property type="entry name" value="PI3Kc"/>
    <property type="match status" value="1"/>
</dbReference>
<dbReference type="FunFam" id="3.30.1010.10:FF:000009">
    <property type="entry name" value="Phosphatidylinositol 4-kinase, catalytic, alpha"/>
    <property type="match status" value="1"/>
</dbReference>
<dbReference type="InterPro" id="IPR000403">
    <property type="entry name" value="PI3/4_kinase_cat_dom"/>
</dbReference>
<evidence type="ECO:0000256" key="3">
    <source>
        <dbReference type="ARBA" id="ARBA00022679"/>
    </source>
</evidence>
<dbReference type="SUPFAM" id="SSF56112">
    <property type="entry name" value="Protein kinase-like (PK-like)"/>
    <property type="match status" value="1"/>
</dbReference>
<dbReference type="InterPro" id="IPR011009">
    <property type="entry name" value="Kinase-like_dom_sf"/>
</dbReference>
<dbReference type="Pfam" id="PF00613">
    <property type="entry name" value="PI3Ka"/>
    <property type="match status" value="1"/>
</dbReference>
<feature type="domain" description="PI3K/PI4K catalytic" evidence="6">
    <location>
        <begin position="1380"/>
        <end position="1649"/>
    </location>
</feature>
<dbReference type="GO" id="GO:0005737">
    <property type="term" value="C:cytoplasm"/>
    <property type="evidence" value="ECO:0007669"/>
    <property type="project" value="TreeGrafter"/>
</dbReference>
<evidence type="ECO:0000256" key="2">
    <source>
        <dbReference type="ARBA" id="ARBA00012169"/>
    </source>
</evidence>
<dbReference type="InterPro" id="IPR018936">
    <property type="entry name" value="PI3/4_kinase_CS"/>
</dbReference>
<feature type="compositionally biased region" description="Basic and acidic residues" evidence="5">
    <location>
        <begin position="1671"/>
        <end position="1689"/>
    </location>
</feature>
<comment type="similarity">
    <text evidence="1">Belongs to the PI3/PI4-kinase family. Type III PI4K subfamily.</text>
</comment>
<dbReference type="SUPFAM" id="SSF48371">
    <property type="entry name" value="ARM repeat"/>
    <property type="match status" value="1"/>
</dbReference>
<dbReference type="Pfam" id="PF19274">
    <property type="entry name" value="PI4K_N"/>
    <property type="match status" value="2"/>
</dbReference>
<feature type="region of interest" description="Disordered" evidence="5">
    <location>
        <begin position="1667"/>
        <end position="1698"/>
    </location>
</feature>